<evidence type="ECO:0000313" key="1">
    <source>
        <dbReference type="EMBL" id="KAH3823236.1"/>
    </source>
</evidence>
<evidence type="ECO:0000313" key="2">
    <source>
        <dbReference type="Proteomes" id="UP000828390"/>
    </source>
</evidence>
<organism evidence="1 2">
    <name type="scientific">Dreissena polymorpha</name>
    <name type="common">Zebra mussel</name>
    <name type="synonym">Mytilus polymorpha</name>
    <dbReference type="NCBI Taxonomy" id="45954"/>
    <lineage>
        <taxon>Eukaryota</taxon>
        <taxon>Metazoa</taxon>
        <taxon>Spiralia</taxon>
        <taxon>Lophotrochozoa</taxon>
        <taxon>Mollusca</taxon>
        <taxon>Bivalvia</taxon>
        <taxon>Autobranchia</taxon>
        <taxon>Heteroconchia</taxon>
        <taxon>Euheterodonta</taxon>
        <taxon>Imparidentia</taxon>
        <taxon>Neoheterodontei</taxon>
        <taxon>Myida</taxon>
        <taxon>Dreissenoidea</taxon>
        <taxon>Dreissenidae</taxon>
        <taxon>Dreissena</taxon>
    </lineage>
</organism>
<proteinExistence type="predicted"/>
<gene>
    <name evidence="1" type="ORF">DPMN_125035</name>
</gene>
<accession>A0A9D4JT44</accession>
<dbReference type="EMBL" id="JAIWYP010000005">
    <property type="protein sequence ID" value="KAH3823236.1"/>
    <property type="molecule type" value="Genomic_DNA"/>
</dbReference>
<comment type="caution">
    <text evidence="1">The sequence shown here is derived from an EMBL/GenBank/DDBJ whole genome shotgun (WGS) entry which is preliminary data.</text>
</comment>
<protein>
    <submittedName>
        <fullName evidence="1">Uncharacterized protein</fullName>
    </submittedName>
</protein>
<reference evidence="1" key="1">
    <citation type="journal article" date="2019" name="bioRxiv">
        <title>The Genome of the Zebra Mussel, Dreissena polymorpha: A Resource for Invasive Species Research.</title>
        <authorList>
            <person name="McCartney M.A."/>
            <person name="Auch B."/>
            <person name="Kono T."/>
            <person name="Mallez S."/>
            <person name="Zhang Y."/>
            <person name="Obille A."/>
            <person name="Becker A."/>
            <person name="Abrahante J.E."/>
            <person name="Garbe J."/>
            <person name="Badalamenti J.P."/>
            <person name="Herman A."/>
            <person name="Mangelson H."/>
            <person name="Liachko I."/>
            <person name="Sullivan S."/>
            <person name="Sone E.D."/>
            <person name="Koren S."/>
            <person name="Silverstein K.A.T."/>
            <person name="Beckman K.B."/>
            <person name="Gohl D.M."/>
        </authorList>
    </citation>
    <scope>NUCLEOTIDE SEQUENCE</scope>
    <source>
        <strain evidence="1">Duluth1</strain>
        <tissue evidence="1">Whole animal</tissue>
    </source>
</reference>
<dbReference type="AlphaFoldDB" id="A0A9D4JT44"/>
<sequence>MEDKNGVGEARKSAVGPEEVTELVRLANTGRARNGNIFKVLATSFCYILQ</sequence>
<dbReference type="Proteomes" id="UP000828390">
    <property type="component" value="Unassembled WGS sequence"/>
</dbReference>
<keyword evidence="2" id="KW-1185">Reference proteome</keyword>
<reference evidence="1" key="2">
    <citation type="submission" date="2020-11" db="EMBL/GenBank/DDBJ databases">
        <authorList>
            <person name="McCartney M.A."/>
            <person name="Auch B."/>
            <person name="Kono T."/>
            <person name="Mallez S."/>
            <person name="Becker A."/>
            <person name="Gohl D.M."/>
            <person name="Silverstein K.A.T."/>
            <person name="Koren S."/>
            <person name="Bechman K.B."/>
            <person name="Herman A."/>
            <person name="Abrahante J.E."/>
            <person name="Garbe J."/>
        </authorList>
    </citation>
    <scope>NUCLEOTIDE SEQUENCE</scope>
    <source>
        <strain evidence="1">Duluth1</strain>
        <tissue evidence="1">Whole animal</tissue>
    </source>
</reference>
<name>A0A9D4JT44_DREPO</name>